<keyword evidence="3" id="KW-0547">Nucleotide-binding</keyword>
<dbReference type="AlphaFoldDB" id="F0YKQ5"/>
<proteinExistence type="predicted"/>
<evidence type="ECO:0000256" key="5">
    <source>
        <dbReference type="ARBA" id="ARBA00022840"/>
    </source>
</evidence>
<dbReference type="PANTHER" id="PTHR24355">
    <property type="entry name" value="G PROTEIN-COUPLED RECEPTOR KINASE/RIBOSOMAL PROTEIN S6 KINASE"/>
    <property type="match status" value="1"/>
</dbReference>
<evidence type="ECO:0000259" key="6">
    <source>
        <dbReference type="PROSITE" id="PS50011"/>
    </source>
</evidence>
<dbReference type="InterPro" id="IPR008271">
    <property type="entry name" value="Ser/Thr_kinase_AS"/>
</dbReference>
<dbReference type="PIRSF" id="PIRSF000654">
    <property type="entry name" value="Integrin-linked_kinase"/>
    <property type="match status" value="1"/>
</dbReference>
<dbReference type="OrthoDB" id="354826at2759"/>
<dbReference type="GeneID" id="20221203"/>
<dbReference type="Gene3D" id="3.30.200.20">
    <property type="entry name" value="Phosphorylase Kinase, domain 1"/>
    <property type="match status" value="1"/>
</dbReference>
<dbReference type="SUPFAM" id="SSF56112">
    <property type="entry name" value="Protein kinase-like (PK-like)"/>
    <property type="match status" value="1"/>
</dbReference>
<evidence type="ECO:0000256" key="3">
    <source>
        <dbReference type="ARBA" id="ARBA00022741"/>
    </source>
</evidence>
<sequence length="260" mass="29309">MGRSLVNPGAPAQSQFDLIEALLVDYCEKVALPLWLNKGTNPKLLEYLRYLKIQHEVPPTEKTFNVFRTMGKGGFGLVKGCRTFTTGRMYAMKEMDMKHVKQKKCKTLCDQEHWALSIPLVCDSPFCVNMKYAFKTEAALCLVIDLMMGGDLSFHLDKAEGRKMPENFVRYYSARVVLGLEVMHEAKIVYRDLKPENVLVDGDGRTRLSDLGLAVPLAPGLKGIAGTPGYLAPEMLQHKPYDQSVDWWSFGCMIYEMVNG</sequence>
<gene>
    <name evidence="7" type="ORF">AURANDRAFT_32777</name>
</gene>
<dbReference type="PANTHER" id="PTHR24355:SF18">
    <property type="entry name" value="G PROTEIN-COUPLED RECEPTOR KINASE"/>
    <property type="match status" value="1"/>
</dbReference>
<keyword evidence="8" id="KW-1185">Reference proteome</keyword>
<accession>F0YKQ5</accession>
<feature type="domain" description="Protein kinase" evidence="6">
    <location>
        <begin position="64"/>
        <end position="260"/>
    </location>
</feature>
<reference evidence="7 8" key="1">
    <citation type="journal article" date="2011" name="Proc. Natl. Acad. Sci. U.S.A.">
        <title>Niche of harmful alga Aureococcus anophagefferens revealed through ecogenomics.</title>
        <authorList>
            <person name="Gobler C.J."/>
            <person name="Berry D.L."/>
            <person name="Dyhrman S.T."/>
            <person name="Wilhelm S.W."/>
            <person name="Salamov A."/>
            <person name="Lobanov A.V."/>
            <person name="Zhang Y."/>
            <person name="Collier J.L."/>
            <person name="Wurch L.L."/>
            <person name="Kustka A.B."/>
            <person name="Dill B.D."/>
            <person name="Shah M."/>
            <person name="VerBerkmoes N.C."/>
            <person name="Kuo A."/>
            <person name="Terry A."/>
            <person name="Pangilinan J."/>
            <person name="Lindquist E.A."/>
            <person name="Lucas S."/>
            <person name="Paulsen I.T."/>
            <person name="Hattenrath-Lehmann T.K."/>
            <person name="Talmage S.C."/>
            <person name="Walker E.A."/>
            <person name="Koch F."/>
            <person name="Burson A.M."/>
            <person name="Marcoval M.A."/>
            <person name="Tang Y.Z."/>
            <person name="Lecleir G.R."/>
            <person name="Coyne K.J."/>
            <person name="Berg G.M."/>
            <person name="Bertrand E.M."/>
            <person name="Saito M.A."/>
            <person name="Gladyshev V.N."/>
            <person name="Grigoriev I.V."/>
        </authorList>
    </citation>
    <scope>NUCLEOTIDE SEQUENCE [LARGE SCALE GENOMIC DNA]</scope>
    <source>
        <strain evidence="8">CCMP 1984</strain>
    </source>
</reference>
<evidence type="ECO:0000313" key="7">
    <source>
        <dbReference type="EMBL" id="EGB04320.1"/>
    </source>
</evidence>
<dbReference type="Proteomes" id="UP000002729">
    <property type="component" value="Unassembled WGS sequence"/>
</dbReference>
<dbReference type="Pfam" id="PF00069">
    <property type="entry name" value="Pkinase"/>
    <property type="match status" value="1"/>
</dbReference>
<organism evidence="8">
    <name type="scientific">Aureococcus anophagefferens</name>
    <name type="common">Harmful bloom alga</name>
    <dbReference type="NCBI Taxonomy" id="44056"/>
    <lineage>
        <taxon>Eukaryota</taxon>
        <taxon>Sar</taxon>
        <taxon>Stramenopiles</taxon>
        <taxon>Ochrophyta</taxon>
        <taxon>Pelagophyceae</taxon>
        <taxon>Pelagomonadales</taxon>
        <taxon>Pelagomonadaceae</taxon>
        <taxon>Aureococcus</taxon>
    </lineage>
</organism>
<keyword evidence="2" id="KW-0808">Transferase</keyword>
<keyword evidence="4" id="KW-0418">Kinase</keyword>
<dbReference type="KEGG" id="aaf:AURANDRAFT_32777"/>
<dbReference type="eggNOG" id="KOG0986">
    <property type="taxonomic scope" value="Eukaryota"/>
</dbReference>
<dbReference type="GO" id="GO:0005524">
    <property type="term" value="F:ATP binding"/>
    <property type="evidence" value="ECO:0007669"/>
    <property type="project" value="UniProtKB-KW"/>
</dbReference>
<dbReference type="RefSeq" id="XP_009041030.1">
    <property type="nucleotide sequence ID" value="XM_009042782.1"/>
</dbReference>
<keyword evidence="5" id="KW-0067">ATP-binding</keyword>
<evidence type="ECO:0000256" key="2">
    <source>
        <dbReference type="ARBA" id="ARBA00022679"/>
    </source>
</evidence>
<dbReference type="InterPro" id="IPR011009">
    <property type="entry name" value="Kinase-like_dom_sf"/>
</dbReference>
<evidence type="ECO:0000256" key="1">
    <source>
        <dbReference type="ARBA" id="ARBA00022527"/>
    </source>
</evidence>
<dbReference type="InParanoid" id="F0YKQ5"/>
<name>F0YKQ5_AURAN</name>
<dbReference type="PROSITE" id="PS50011">
    <property type="entry name" value="PROTEIN_KINASE_DOM"/>
    <property type="match status" value="1"/>
</dbReference>
<feature type="non-terminal residue" evidence="7">
    <location>
        <position position="260"/>
    </location>
</feature>
<evidence type="ECO:0000313" key="8">
    <source>
        <dbReference type="Proteomes" id="UP000002729"/>
    </source>
</evidence>
<dbReference type="PROSITE" id="PS00108">
    <property type="entry name" value="PROTEIN_KINASE_ST"/>
    <property type="match status" value="1"/>
</dbReference>
<evidence type="ECO:0000256" key="4">
    <source>
        <dbReference type="ARBA" id="ARBA00022777"/>
    </source>
</evidence>
<keyword evidence="1" id="KW-0723">Serine/threonine-protein kinase</keyword>
<dbReference type="InterPro" id="IPR000719">
    <property type="entry name" value="Prot_kinase_dom"/>
</dbReference>
<dbReference type="SMART" id="SM00220">
    <property type="entry name" value="S_TKc"/>
    <property type="match status" value="1"/>
</dbReference>
<dbReference type="Gene3D" id="1.10.510.10">
    <property type="entry name" value="Transferase(Phosphotransferase) domain 1"/>
    <property type="match status" value="1"/>
</dbReference>
<protein>
    <recommendedName>
        <fullName evidence="6">Protein kinase domain-containing protein</fullName>
    </recommendedName>
</protein>
<dbReference type="EMBL" id="GL833153">
    <property type="protein sequence ID" value="EGB04320.1"/>
    <property type="molecule type" value="Genomic_DNA"/>
</dbReference>
<dbReference type="GO" id="GO:0004674">
    <property type="term" value="F:protein serine/threonine kinase activity"/>
    <property type="evidence" value="ECO:0007669"/>
    <property type="project" value="UniProtKB-KW"/>
</dbReference>